<feature type="transmembrane region" description="Helical" evidence="2">
    <location>
        <begin position="1953"/>
        <end position="1975"/>
    </location>
</feature>
<keyword evidence="5" id="KW-1185">Reference proteome</keyword>
<dbReference type="Pfam" id="PF05593">
    <property type="entry name" value="RHS_repeat"/>
    <property type="match status" value="2"/>
</dbReference>
<sequence>MITRTGNSNSIDGFSQPVLFSAEDHLQLDGQRLFAVVGDEGLLGSRYFTENNSFKRATIEKNTGVNTINGIRLIKVETKDGLEYYYGDIQNLRSMAGMSKLEEENTKGIVYTKTLINENVPLIWLVTLIRDKNNNWIYFKYNLENNYYSPDEIYYGGNDQSATGKVKFNYDWGKRLFGQSNPVNWSRTQYLRGETITINKPLASIISYYKPQQSTSEKLLKEYNFDYILDPVSNRLLLNRVYQSTIGYLDKNNKTSYGKKMSDASNAILFDWSKAKTEHRLSSKAPFKEDITLEEDYKVAIADFNGDGFPDKLMHKNHGNKLTYFLSLNDRKGNFTHFTHVDTVLTTIDAKAKSFTGDFNADGLNDLVYLSKENDKFCIYTYYSSTGGSNGNFKLKESISRNIASLPALEFKNFCFGVGDLNADGYSDILLYYIDKKQINYQSFFYSPSAIKAGTRRVYSKGNIPDENYNSQATDLNGDGITDLLYTWTNKDGWYIKSFMFANSKDLGFIQSEENKADQVVFNPGVDIKFPDGMSYDDIMKKIAAGELNQSQLDSLIEKGTNQTIAEGDYSKLGNLMYADINKDGNIDILISNSDQDGWAVYVALGKGDGTFTFRNKSVLTNSKKFAYNHKSSFGDFNGDGNPDLILQKTDEKGWFQLIAYGNGQGQFKLSKADGDFELLLAKNFSYSQRYITDYVMPYCASQLYRLERIWDDGRIKKIVDCAGMSQHECLLRNIRQIFPEETGFYPQRVSRPYQAPMSDILKNFIPQKLNIENNIKRIIESSYWGDSITTTASGWFCGNQSYKYYTKFTYGDYWQPYVADLNADGISDLMLAYPRQVPSDSALGLPKNELEDRLFAFVAINETIKNGYISLITHSNQSKISLEYASSTIEKKNPFTSTALSYPYIPCHAPIYTVSRVGVTNGLSSKSLNYTSYNYYNAVVSLNGRGFLGFEHKQVINENNGNRTDQTSLVDSSLLKLGIMPIKSIKTYVHGALGQVSDESMRYETTFHLDNKNVYSLFNIKKTSATFDLLGIPTSFSDIESKYDRWGNILSSQIKKGQGLSEITQSLRNVYYDSVEDGWIDEDKWLLGRLKSSEITTQRGEQKTVRTSIFFYHNETGQLIKEISDADDPVSPLSLTKTYSYNKSGSILESKIFPTNNPDPAMIKTISTVYNKDNRFVESTIDAMGYLSTKLTDPISGLVVESVLADKGCRTTTTADEFGRFQKVLLPEGIENRKEMRICTNCSIYGNASYFSVETSSISDHSIPVINFFDNTGKVVFKVNLDYRFKKVFTSYHYDAEGNLTRSSSPYFEGEKTNYTTFRYDALNRKILTLLPDNTTIKNEYIGLTSQIINQKGQRSTSIKNILGELEKSADDNGFTISYAYDNFGRVRTITDKNGLAYRMEYDLNGNRTQYISPNFSKPESAVYDAYGRRIKTTDPKGYEKAFSYDKLDRLTGIKADRPGYNRHEFSYTYIRQDEALEGKGRLKSISSNSDDHPLDETFTYNSSGQMLTHSYQIRKGSWLYEPHSSSKSKNTLIYEYRYIRGQLSSLIYPNTGMKNDNSKFVLDYSYENGTLVRASSKTAGRTIEFWKLLDKNAIGTTTAYQLGDSIRSVQEFSPELNSLKSIQYTRNAQVIAGMKYSYDEIGNLVFRQSSKDSLLADSIYYDKLNRVIAVKTGIYGTTVKYEDDGDIREKQYGADYKLEYAYQVGSNRFKEVKLTNISNGTVRKDPIDYDAAGNIQEAFFVYLFGGSRTDIVYNQFNLPYSISDTRFHYAYDETKCALYNSSSGSGSLFLGGLSEYNYKLNMAEQLRYQKINIQIEGKTVASFYSHSGTAEYFLKDALQSVIAVTDEKGKILKEFAYDIWGLRRDPLTWKYDWNALKNMETGTKEKGYLNNIALDGYGLVDMAARLYDPISGRFTGVDPITNNRYANTQFFNGYLYGYNNPTVYIDKNGKFGFLVAVIVGAYLGASAAGGSLLPWQWNENWWKGALVGGISVAGGYLAAPAIYTAGATVTPGMIVASGAAAGFAGSFTSTLVNGGTFGQAFENGLKGGIVGGVSACFTFGIGEAFGNNPEFLKGNYFAKASLHGLNQGIATEAMGGSFEHGFLAGSFTSAATPVTQLPGVTNEQRILLSGLVGGTASALGGGKFANGAVSGAMVQIFNENQTHPSDAKDGSFEFCTDDKSICIEGGVSLGNFANASLEGDLGVGVYMGVGGGVSHNLITHETTVSAGYGWDIKTVGGASMGINMGSKNGFFGSAGAFGANYEVSVNFNFSNIANTMARNLAEFNRQFENWVLSRQNFRAISY</sequence>
<keyword evidence="2" id="KW-1133">Transmembrane helix</keyword>
<dbReference type="InterPro" id="IPR031325">
    <property type="entry name" value="RHS_repeat"/>
</dbReference>
<dbReference type="Pfam" id="PF13517">
    <property type="entry name" value="FG-GAP_3"/>
    <property type="match status" value="1"/>
</dbReference>
<feature type="domain" description="Insecticide toxin TcdB middle/N-terminal" evidence="3">
    <location>
        <begin position="809"/>
        <end position="978"/>
    </location>
</feature>
<name>A0ABX6TBL9_9SPHI</name>
<evidence type="ECO:0000256" key="2">
    <source>
        <dbReference type="SAM" id="Phobius"/>
    </source>
</evidence>
<dbReference type="PANTHER" id="PTHR32305">
    <property type="match status" value="1"/>
</dbReference>
<dbReference type="Gene3D" id="2.180.10.10">
    <property type="entry name" value="RHS repeat-associated core"/>
    <property type="match status" value="1"/>
</dbReference>
<protein>
    <submittedName>
        <fullName evidence="4">VCBS repeat-containing protein</fullName>
    </submittedName>
</protein>
<dbReference type="SUPFAM" id="SSF69318">
    <property type="entry name" value="Integrin alpha N-terminal domain"/>
    <property type="match status" value="1"/>
</dbReference>
<dbReference type="InterPro" id="IPR022385">
    <property type="entry name" value="Rhs_assc_core"/>
</dbReference>
<dbReference type="NCBIfam" id="TIGR03696">
    <property type="entry name" value="Rhs_assc_core"/>
    <property type="match status" value="1"/>
</dbReference>
<dbReference type="Pfam" id="PF12256">
    <property type="entry name" value="TcdB_toxin_midN"/>
    <property type="match status" value="1"/>
</dbReference>
<dbReference type="EMBL" id="CP061171">
    <property type="protein sequence ID" value="QNR82889.1"/>
    <property type="molecule type" value="Genomic_DNA"/>
</dbReference>
<evidence type="ECO:0000313" key="5">
    <source>
        <dbReference type="Proteomes" id="UP000516439"/>
    </source>
</evidence>
<keyword evidence="1" id="KW-0732">Signal</keyword>
<dbReference type="InterPro" id="IPR050708">
    <property type="entry name" value="T6SS_VgrG/RHS"/>
</dbReference>
<evidence type="ECO:0000313" key="4">
    <source>
        <dbReference type="EMBL" id="QNR82889.1"/>
    </source>
</evidence>
<dbReference type="PANTHER" id="PTHR32305:SF15">
    <property type="entry name" value="PROTEIN RHSA-RELATED"/>
    <property type="match status" value="1"/>
</dbReference>
<reference evidence="4 5" key="1">
    <citation type="submission" date="2020-09" db="EMBL/GenBank/DDBJ databases">
        <title>Pedobacter sp. SW-16 isolated from soil near Yeocheon.</title>
        <authorList>
            <person name="Im H.S."/>
            <person name="Joung Y."/>
            <person name="Lee S.-S."/>
        </authorList>
    </citation>
    <scope>NUCLEOTIDE SEQUENCE [LARGE SCALE GENOMIC DNA]</scope>
    <source>
        <strain evidence="4 5">SW-16</strain>
    </source>
</reference>
<keyword evidence="2" id="KW-0812">Transmembrane</keyword>
<keyword evidence="2" id="KW-0472">Membrane</keyword>
<feature type="transmembrane region" description="Helical" evidence="2">
    <location>
        <begin position="1987"/>
        <end position="2005"/>
    </location>
</feature>
<dbReference type="RefSeq" id="WP_190326142.1">
    <property type="nucleotide sequence ID" value="NZ_CP061171.1"/>
</dbReference>
<proteinExistence type="predicted"/>
<dbReference type="Proteomes" id="UP000516439">
    <property type="component" value="Chromosome"/>
</dbReference>
<organism evidence="4 5">
    <name type="scientific">Pedobacter riviphilus</name>
    <dbReference type="NCBI Taxonomy" id="2766984"/>
    <lineage>
        <taxon>Bacteria</taxon>
        <taxon>Pseudomonadati</taxon>
        <taxon>Bacteroidota</taxon>
        <taxon>Sphingobacteriia</taxon>
        <taxon>Sphingobacteriales</taxon>
        <taxon>Sphingobacteriaceae</taxon>
        <taxon>Pedobacter</taxon>
    </lineage>
</organism>
<accession>A0ABX6TBL9</accession>
<gene>
    <name evidence="4" type="ORF">H9N25_12915</name>
</gene>
<evidence type="ECO:0000259" key="3">
    <source>
        <dbReference type="Pfam" id="PF12256"/>
    </source>
</evidence>
<dbReference type="Gene3D" id="2.130.10.130">
    <property type="entry name" value="Integrin alpha, N-terminal"/>
    <property type="match status" value="2"/>
</dbReference>
<dbReference type="InterPro" id="IPR028994">
    <property type="entry name" value="Integrin_alpha_N"/>
</dbReference>
<dbReference type="InterPro" id="IPR022045">
    <property type="entry name" value="TcdB_toxin_mid/N"/>
</dbReference>
<evidence type="ECO:0000256" key="1">
    <source>
        <dbReference type="ARBA" id="ARBA00022729"/>
    </source>
</evidence>
<dbReference type="InterPro" id="IPR013517">
    <property type="entry name" value="FG-GAP"/>
</dbReference>